<reference evidence="3 4" key="1">
    <citation type="submission" date="2019-12" db="EMBL/GenBank/DDBJ databases">
        <title>Functional and genomic insights into the Sphingobium yanoikuyae YC-JY1, a bacterium efficiently degrading bisphenol A.</title>
        <authorList>
            <person name="Jia Y."/>
            <person name="Li X."/>
            <person name="Wang J."/>
            <person name="Eltoukhy A."/>
            <person name="Lamraoui I."/>
            <person name="Yan Y."/>
        </authorList>
    </citation>
    <scope>NUCLEOTIDE SEQUENCE [LARGE SCALE GENOMIC DNA]</scope>
    <source>
        <strain evidence="3 4">YC-JY1</strain>
        <plasmid evidence="3 4">unnamed4</plasmid>
    </source>
</reference>
<dbReference type="PROSITE" id="PS50935">
    <property type="entry name" value="SSB"/>
    <property type="match status" value="1"/>
</dbReference>
<proteinExistence type="predicted"/>
<keyword evidence="1 2" id="KW-0238">DNA-binding</keyword>
<protein>
    <submittedName>
        <fullName evidence="3">Single-stranded DNA-binding protein</fullName>
    </submittedName>
</protein>
<dbReference type="EMBL" id="CP047222">
    <property type="protein sequence ID" value="QHD70879.1"/>
    <property type="molecule type" value="Genomic_DNA"/>
</dbReference>
<keyword evidence="3" id="KW-0614">Plasmid</keyword>
<evidence type="ECO:0000313" key="4">
    <source>
        <dbReference type="Proteomes" id="UP000464086"/>
    </source>
</evidence>
<dbReference type="Proteomes" id="UP000464086">
    <property type="component" value="Plasmid unnamed4"/>
</dbReference>
<gene>
    <name evidence="3" type="ORF">GS397_27675</name>
</gene>
<evidence type="ECO:0000313" key="3">
    <source>
        <dbReference type="EMBL" id="QHD70879.1"/>
    </source>
</evidence>
<dbReference type="Gene3D" id="2.40.50.140">
    <property type="entry name" value="Nucleic acid-binding proteins"/>
    <property type="match status" value="1"/>
</dbReference>
<dbReference type="AlphaFoldDB" id="A0A6P1GQT9"/>
<dbReference type="InterPro" id="IPR000424">
    <property type="entry name" value="Primosome_PriB/ssb"/>
</dbReference>
<dbReference type="CDD" id="cd04496">
    <property type="entry name" value="SSB_OBF"/>
    <property type="match status" value="1"/>
</dbReference>
<dbReference type="InterPro" id="IPR012340">
    <property type="entry name" value="NA-bd_OB-fold"/>
</dbReference>
<dbReference type="GO" id="GO:0003697">
    <property type="term" value="F:single-stranded DNA binding"/>
    <property type="evidence" value="ECO:0007669"/>
    <property type="project" value="InterPro"/>
</dbReference>
<geneLocation type="plasmid" evidence="3">
    <name>unnamed4</name>
</geneLocation>
<evidence type="ECO:0000256" key="1">
    <source>
        <dbReference type="ARBA" id="ARBA00023125"/>
    </source>
</evidence>
<evidence type="ECO:0000256" key="2">
    <source>
        <dbReference type="PROSITE-ProRule" id="PRU00252"/>
    </source>
</evidence>
<accession>A0A6P1GQT9</accession>
<name>A0A6P1GQT9_SPHYA</name>
<sequence length="107" mass="11903">MPRNIAEFRIIGQVGGVDPKDKVTYVNVASNYNRQVDGEWQEDTHWNRVTCFGKCAEYAQKAGKGDMVHVTGRIKQTSYEREGATIYGTDLVADTFSVLNRSGANEA</sequence>
<dbReference type="RefSeq" id="WP_092959965.1">
    <property type="nucleotide sequence ID" value="NZ_CP047222.1"/>
</dbReference>
<dbReference type="SUPFAM" id="SSF50249">
    <property type="entry name" value="Nucleic acid-binding proteins"/>
    <property type="match status" value="1"/>
</dbReference>
<organism evidence="3 4">
    <name type="scientific">Sphingobium yanoikuyae</name>
    <name type="common">Sphingomonas yanoikuyae</name>
    <dbReference type="NCBI Taxonomy" id="13690"/>
    <lineage>
        <taxon>Bacteria</taxon>
        <taxon>Pseudomonadati</taxon>
        <taxon>Pseudomonadota</taxon>
        <taxon>Alphaproteobacteria</taxon>
        <taxon>Sphingomonadales</taxon>
        <taxon>Sphingomonadaceae</taxon>
        <taxon>Sphingobium</taxon>
    </lineage>
</organism>
<dbReference type="Pfam" id="PF00436">
    <property type="entry name" value="SSB"/>
    <property type="match status" value="1"/>
</dbReference>